<dbReference type="AlphaFoldDB" id="A0AAD7X2Z9"/>
<dbReference type="EMBL" id="JAINUG010000003">
    <property type="protein sequence ID" value="KAJ8417569.1"/>
    <property type="molecule type" value="Genomic_DNA"/>
</dbReference>
<evidence type="ECO:0000256" key="1">
    <source>
        <dbReference type="SAM" id="MobiDB-lite"/>
    </source>
</evidence>
<protein>
    <submittedName>
        <fullName evidence="2">Uncharacterized protein</fullName>
    </submittedName>
</protein>
<comment type="caution">
    <text evidence="2">The sequence shown here is derived from an EMBL/GenBank/DDBJ whole genome shotgun (WGS) entry which is preliminary data.</text>
</comment>
<accession>A0AAD7X2Z9</accession>
<evidence type="ECO:0000313" key="3">
    <source>
        <dbReference type="Proteomes" id="UP001221898"/>
    </source>
</evidence>
<feature type="region of interest" description="Disordered" evidence="1">
    <location>
        <begin position="1"/>
        <end position="22"/>
    </location>
</feature>
<reference evidence="2" key="1">
    <citation type="journal article" date="2023" name="Science">
        <title>Genome structures resolve the early diversification of teleost fishes.</title>
        <authorList>
            <person name="Parey E."/>
            <person name="Louis A."/>
            <person name="Montfort J."/>
            <person name="Bouchez O."/>
            <person name="Roques C."/>
            <person name="Iampietro C."/>
            <person name="Lluch J."/>
            <person name="Castinel A."/>
            <person name="Donnadieu C."/>
            <person name="Desvignes T."/>
            <person name="Floi Bucao C."/>
            <person name="Jouanno E."/>
            <person name="Wen M."/>
            <person name="Mejri S."/>
            <person name="Dirks R."/>
            <person name="Jansen H."/>
            <person name="Henkel C."/>
            <person name="Chen W.J."/>
            <person name="Zahm M."/>
            <person name="Cabau C."/>
            <person name="Klopp C."/>
            <person name="Thompson A.W."/>
            <person name="Robinson-Rechavi M."/>
            <person name="Braasch I."/>
            <person name="Lecointre G."/>
            <person name="Bobe J."/>
            <person name="Postlethwait J.H."/>
            <person name="Berthelot C."/>
            <person name="Roest Crollius H."/>
            <person name="Guiguen Y."/>
        </authorList>
    </citation>
    <scope>NUCLEOTIDE SEQUENCE</scope>
    <source>
        <strain evidence="2">NC1722</strain>
    </source>
</reference>
<keyword evidence="3" id="KW-1185">Reference proteome</keyword>
<dbReference type="Proteomes" id="UP001221898">
    <property type="component" value="Unassembled WGS sequence"/>
</dbReference>
<evidence type="ECO:0000313" key="2">
    <source>
        <dbReference type="EMBL" id="KAJ8417569.1"/>
    </source>
</evidence>
<sequence>MQNGLEESWGRGPHSCPRPPNNLCLSGGPLRLIGRALMERAATADSSDFTVLRGVGPGYISSFLGQQHSHRYVVQMLIKALRSPLALLSGAIIPPAPAGAQDLDYRH</sequence>
<proteinExistence type="predicted"/>
<organism evidence="2 3">
    <name type="scientific">Aldrovandia affinis</name>
    <dbReference type="NCBI Taxonomy" id="143900"/>
    <lineage>
        <taxon>Eukaryota</taxon>
        <taxon>Metazoa</taxon>
        <taxon>Chordata</taxon>
        <taxon>Craniata</taxon>
        <taxon>Vertebrata</taxon>
        <taxon>Euteleostomi</taxon>
        <taxon>Actinopterygii</taxon>
        <taxon>Neopterygii</taxon>
        <taxon>Teleostei</taxon>
        <taxon>Notacanthiformes</taxon>
        <taxon>Halosauridae</taxon>
        <taxon>Aldrovandia</taxon>
    </lineage>
</organism>
<name>A0AAD7X2Z9_9TELE</name>
<gene>
    <name evidence="2" type="ORF">AAFF_G00224120</name>
</gene>